<proteinExistence type="predicted"/>
<accession>A0A5N5I639</accession>
<dbReference type="EMBL" id="SMOL01000004">
    <property type="protein sequence ID" value="KAB2635606.1"/>
    <property type="molecule type" value="Genomic_DNA"/>
</dbReference>
<comment type="caution">
    <text evidence="2">The sequence shown here is derived from an EMBL/GenBank/DDBJ whole genome shotgun (WGS) entry which is preliminary data.</text>
</comment>
<reference evidence="2 3" key="1">
    <citation type="submission" date="2019-09" db="EMBL/GenBank/DDBJ databases">
        <authorList>
            <person name="Ou C."/>
        </authorList>
    </citation>
    <scope>NUCLEOTIDE SEQUENCE [LARGE SCALE GENOMIC DNA]</scope>
    <source>
        <strain evidence="2">S2</strain>
        <tissue evidence="2">Leaf</tissue>
    </source>
</reference>
<protein>
    <submittedName>
        <fullName evidence="2">S2-RNase</fullName>
    </submittedName>
</protein>
<sequence>MLSHHHSLFNPFTHMLSHFIIQPHPCTLHDGSHILSLAPPINKHPLQPQNGFIHTSHHLPKKAVHHTSTPTTSIAPLQPLPIPPKHYPTITHPFLHTITTPKPVVRPCATTKRRRRGPKRSYNSSLSCWNF</sequence>
<evidence type="ECO:0000313" key="2">
    <source>
        <dbReference type="EMBL" id="KAB2635606.1"/>
    </source>
</evidence>
<organism evidence="2 3">
    <name type="scientific">Pyrus ussuriensis x Pyrus communis</name>
    <dbReference type="NCBI Taxonomy" id="2448454"/>
    <lineage>
        <taxon>Eukaryota</taxon>
        <taxon>Viridiplantae</taxon>
        <taxon>Streptophyta</taxon>
        <taxon>Embryophyta</taxon>
        <taxon>Tracheophyta</taxon>
        <taxon>Spermatophyta</taxon>
        <taxon>Magnoliopsida</taxon>
        <taxon>eudicotyledons</taxon>
        <taxon>Gunneridae</taxon>
        <taxon>Pentapetalae</taxon>
        <taxon>rosids</taxon>
        <taxon>fabids</taxon>
        <taxon>Rosales</taxon>
        <taxon>Rosaceae</taxon>
        <taxon>Amygdaloideae</taxon>
        <taxon>Maleae</taxon>
        <taxon>Pyrus</taxon>
    </lineage>
</organism>
<keyword evidence="3" id="KW-1185">Reference proteome</keyword>
<gene>
    <name evidence="2" type="ORF">D8674_026140</name>
</gene>
<evidence type="ECO:0000313" key="3">
    <source>
        <dbReference type="Proteomes" id="UP000327157"/>
    </source>
</evidence>
<dbReference type="AlphaFoldDB" id="A0A5N5I639"/>
<name>A0A5N5I639_9ROSA</name>
<evidence type="ECO:0000256" key="1">
    <source>
        <dbReference type="SAM" id="MobiDB-lite"/>
    </source>
</evidence>
<feature type="region of interest" description="Disordered" evidence="1">
    <location>
        <begin position="109"/>
        <end position="131"/>
    </location>
</feature>
<reference evidence="3" key="2">
    <citation type="submission" date="2019-10" db="EMBL/GenBank/DDBJ databases">
        <title>A de novo genome assembly of a pear dwarfing rootstock.</title>
        <authorList>
            <person name="Wang F."/>
            <person name="Wang J."/>
            <person name="Li S."/>
            <person name="Zhang Y."/>
            <person name="Fang M."/>
            <person name="Ma L."/>
            <person name="Zhao Y."/>
            <person name="Jiang S."/>
        </authorList>
    </citation>
    <scope>NUCLEOTIDE SEQUENCE [LARGE SCALE GENOMIC DNA]</scope>
</reference>
<reference evidence="2 3" key="3">
    <citation type="submission" date="2019-11" db="EMBL/GenBank/DDBJ databases">
        <title>A de novo genome assembly of a pear dwarfing rootstock.</title>
        <authorList>
            <person name="Wang F."/>
            <person name="Wang J."/>
            <person name="Li S."/>
            <person name="Zhang Y."/>
            <person name="Fang M."/>
            <person name="Ma L."/>
            <person name="Zhao Y."/>
            <person name="Jiang S."/>
        </authorList>
    </citation>
    <scope>NUCLEOTIDE SEQUENCE [LARGE SCALE GENOMIC DNA]</scope>
    <source>
        <strain evidence="2">S2</strain>
        <tissue evidence="2">Leaf</tissue>
    </source>
</reference>
<feature type="compositionally biased region" description="Polar residues" evidence="1">
    <location>
        <begin position="121"/>
        <end position="131"/>
    </location>
</feature>
<dbReference type="Proteomes" id="UP000327157">
    <property type="component" value="Chromosome 5"/>
</dbReference>